<dbReference type="Gene3D" id="2.60.40.1760">
    <property type="entry name" value="glycosyl hydrolase (family 31)"/>
    <property type="match status" value="1"/>
</dbReference>
<keyword evidence="14" id="KW-0961">Cell wall biogenesis/degradation</keyword>
<evidence type="ECO:0000256" key="14">
    <source>
        <dbReference type="ARBA" id="ARBA00023316"/>
    </source>
</evidence>
<dbReference type="Pfam" id="PF01055">
    <property type="entry name" value="Glyco_hydro_31_2nd"/>
    <property type="match status" value="1"/>
</dbReference>
<evidence type="ECO:0000256" key="18">
    <source>
        <dbReference type="SAM" id="MobiDB-lite"/>
    </source>
</evidence>
<sequence>MSPHWKALLFSGLASAALVTREAGPNYDRLNDCPGYAASNIRPSETGLTADLRLAGPACNAYGDDLDDLVLSVTYETETRIHVKIQDQANQVYQIPESAFPRPSGSGPAAESAIKFVYTENPFSFSIVRADTNELLFDTSAAPLVFESQYLRLRASLPSDPYLYGLGEHTDNFRLNATNYTRTLWNRDSYGVPPGTNLYGSHPFYVEQRETGTHGVFLLNSNGMDVFINNTEEAGQYLEYNILGGVLDFYFLAGPGPIDVARQYAEVVGLPAMQPYWSLGFHQCRYGYQDAFEVAEVVYNYSRAGIPLETMWTDIDYMDARAVFTLDPERFPLEKVREIVDHLHENNQQYIVMVDPAIAWDPESPIVQRGLADDIFLKKENGSVHIEVVWPGVTVFPDWFAENITAYWNGEFELFFDKDTGVDIDGLWIDMNEPASFCEGLCEDPYGDAVGMPPTPPPVRDPPRPLPGFSCSFQPRGTPGCDSREDGDSTGIEQGQVGSSLPVSPARMQRRQESQEPQSDWMGLPGRDLLYPKYAIHNHAAGEDLSWNADKGGISFRTVNTDIRHQNGLAMYDTHNLYGKMMGAASFPGDGRKVGHWLGDNVSNWEQYRFAIHTTLSFSALYQFPMAGSDVCGFAQDTNEQLCARWASLGAFFTFYRNHNDINWRDQEFYRWDSVAESARRAIDIRYRLLDYIYTALYRASLDGTPVLNPMFYLYPHDQATWALQHQFFYGDGVLVAPVLEENATSVDAYLPDDMFYDWYTHRPVRGRGALHTFRDQDVTDIPLLIRSGVILPLRAESAYTTAEVRRRDFELIVPLSADGTARGELYLDDGVSVEQPGGGITLVEFGFANGTLTIDGQFGYETDVRIARIKVLGTLCVTAAGNDGRGSRTVDVDISLNEASSIRL</sequence>
<keyword evidence="10 17" id="KW-0378">Hydrolase</keyword>
<dbReference type="GO" id="GO:0005576">
    <property type="term" value="C:extracellular region"/>
    <property type="evidence" value="ECO:0007669"/>
    <property type="project" value="UniProtKB-SubCell"/>
</dbReference>
<evidence type="ECO:0000256" key="7">
    <source>
        <dbReference type="ARBA" id="ARBA00014002"/>
    </source>
</evidence>
<gene>
    <name evidence="23" type="ORF">SODALDRAFT_268239</name>
</gene>
<feature type="region of interest" description="Disordered" evidence="18">
    <location>
        <begin position="448"/>
        <end position="523"/>
    </location>
</feature>
<proteinExistence type="inferred from homology"/>
<dbReference type="EC" id="3.2.1.21" evidence="6"/>
<dbReference type="InterPro" id="IPR048395">
    <property type="entry name" value="Glyco_hydro_31_C"/>
</dbReference>
<evidence type="ECO:0000256" key="15">
    <source>
        <dbReference type="ARBA" id="ARBA00023326"/>
    </source>
</evidence>
<comment type="catalytic activity">
    <reaction evidence="2">
        <text>Hydrolysis of terminal, non-reducing (1-&gt;4)-linked alpha-D-glucose residues with release of alpha-D-glucose.</text>
        <dbReference type="EC" id="3.2.1.20"/>
    </reaction>
</comment>
<reference evidence="23 24" key="1">
    <citation type="journal article" date="2018" name="Mol. Ecol.">
        <title>The obligate alkalophilic soda-lake fungus Sodiomyces alkalinus has shifted to a protein diet.</title>
        <authorList>
            <person name="Grum-Grzhimaylo A.A."/>
            <person name="Falkoski D.L."/>
            <person name="van den Heuvel J."/>
            <person name="Valero-Jimenez C.A."/>
            <person name="Min B."/>
            <person name="Choi I.G."/>
            <person name="Lipzen A."/>
            <person name="Daum C.G."/>
            <person name="Aanen D.K."/>
            <person name="Tsang A."/>
            <person name="Henrissat B."/>
            <person name="Bilanenko E.N."/>
            <person name="de Vries R.P."/>
            <person name="van Kan J.A.L."/>
            <person name="Grigoriev I.V."/>
            <person name="Debets A.J.M."/>
        </authorList>
    </citation>
    <scope>NUCLEOTIDE SEQUENCE [LARGE SCALE GENOMIC DNA]</scope>
    <source>
        <strain evidence="23 24">F11</strain>
    </source>
</reference>
<keyword evidence="12" id="KW-0119">Carbohydrate metabolism</keyword>
<feature type="compositionally biased region" description="Pro residues" evidence="18">
    <location>
        <begin position="453"/>
        <end position="466"/>
    </location>
</feature>
<dbReference type="PANTHER" id="PTHR22762:SF67">
    <property type="entry name" value="ALPHA_BETA-GLUCOSIDASE AGDC-RELATED"/>
    <property type="match status" value="1"/>
</dbReference>
<feature type="signal peptide" evidence="19">
    <location>
        <begin position="1"/>
        <end position="16"/>
    </location>
</feature>
<comment type="similarity">
    <text evidence="4 17">Belongs to the glycosyl hydrolase 31 family.</text>
</comment>
<name>A0A3N2Q5L3_SODAK</name>
<comment type="function">
    <text evidence="16">Glucosidase involved in the degradation of cellulosic biomass. Has both alpha- and beta-glucosidase activity.</text>
</comment>
<comment type="catalytic activity">
    <reaction evidence="1">
        <text>Hydrolysis of terminal, non-reducing beta-D-glucosyl residues with release of beta-D-glucose.</text>
        <dbReference type="EC" id="3.2.1.21"/>
    </reaction>
</comment>
<evidence type="ECO:0000259" key="20">
    <source>
        <dbReference type="Pfam" id="PF01055"/>
    </source>
</evidence>
<feature type="domain" description="Glycosyl hydrolase family 31 C-terminal" evidence="22">
    <location>
        <begin position="704"/>
        <end position="792"/>
    </location>
</feature>
<evidence type="ECO:0000313" key="24">
    <source>
        <dbReference type="Proteomes" id="UP000272025"/>
    </source>
</evidence>
<dbReference type="AlphaFoldDB" id="A0A3N2Q5L3"/>
<dbReference type="InterPro" id="IPR030458">
    <property type="entry name" value="Glyco_hydro_31_AS"/>
</dbReference>
<dbReference type="SUPFAM" id="SSF51011">
    <property type="entry name" value="Glycosyl hydrolase domain"/>
    <property type="match status" value="1"/>
</dbReference>
<dbReference type="GO" id="GO:0008422">
    <property type="term" value="F:beta-glucosidase activity"/>
    <property type="evidence" value="ECO:0007669"/>
    <property type="project" value="UniProtKB-EC"/>
</dbReference>
<keyword evidence="13 17" id="KW-0326">Glycosidase</keyword>
<evidence type="ECO:0000256" key="16">
    <source>
        <dbReference type="ARBA" id="ARBA00025512"/>
    </source>
</evidence>
<evidence type="ECO:0000256" key="12">
    <source>
        <dbReference type="ARBA" id="ARBA00023277"/>
    </source>
</evidence>
<comment type="subcellular location">
    <subcellularLocation>
        <location evidence="3">Secreted</location>
    </subcellularLocation>
</comment>
<dbReference type="RefSeq" id="XP_028469754.1">
    <property type="nucleotide sequence ID" value="XM_028607600.1"/>
</dbReference>
<accession>A0A3N2Q5L3</accession>
<keyword evidence="11" id="KW-0325">Glycoprotein</keyword>
<keyword evidence="15" id="KW-0624">Polysaccharide degradation</keyword>
<dbReference type="EMBL" id="ML119051">
    <property type="protein sequence ID" value="ROT41948.1"/>
    <property type="molecule type" value="Genomic_DNA"/>
</dbReference>
<evidence type="ECO:0000256" key="13">
    <source>
        <dbReference type="ARBA" id="ARBA00023295"/>
    </source>
</evidence>
<dbReference type="STRING" id="1314773.A0A3N2Q5L3"/>
<evidence type="ECO:0000256" key="4">
    <source>
        <dbReference type="ARBA" id="ARBA00007806"/>
    </source>
</evidence>
<dbReference type="GeneID" id="39576078"/>
<dbReference type="Pfam" id="PF13802">
    <property type="entry name" value="Gal_mutarotas_2"/>
    <property type="match status" value="1"/>
</dbReference>
<evidence type="ECO:0000256" key="10">
    <source>
        <dbReference type="ARBA" id="ARBA00022801"/>
    </source>
</evidence>
<evidence type="ECO:0000256" key="5">
    <source>
        <dbReference type="ARBA" id="ARBA00012741"/>
    </source>
</evidence>
<dbReference type="InterPro" id="IPR011013">
    <property type="entry name" value="Gal_mutarotase_sf_dom"/>
</dbReference>
<evidence type="ECO:0000256" key="8">
    <source>
        <dbReference type="ARBA" id="ARBA00022525"/>
    </source>
</evidence>
<evidence type="ECO:0000259" key="22">
    <source>
        <dbReference type="Pfam" id="PF21365"/>
    </source>
</evidence>
<dbReference type="OrthoDB" id="5839090at2759"/>
<evidence type="ECO:0000256" key="19">
    <source>
        <dbReference type="SAM" id="SignalP"/>
    </source>
</evidence>
<evidence type="ECO:0000256" key="17">
    <source>
        <dbReference type="RuleBase" id="RU361185"/>
    </source>
</evidence>
<evidence type="ECO:0000256" key="2">
    <source>
        <dbReference type="ARBA" id="ARBA00001657"/>
    </source>
</evidence>
<dbReference type="InterPro" id="IPR013780">
    <property type="entry name" value="Glyco_hydro_b"/>
</dbReference>
<dbReference type="InterPro" id="IPR025887">
    <property type="entry name" value="Glyco_hydro_31_N_dom"/>
</dbReference>
<dbReference type="GO" id="GO:0004558">
    <property type="term" value="F:alpha-1,4-glucosidase activity"/>
    <property type="evidence" value="ECO:0007669"/>
    <property type="project" value="UniProtKB-EC"/>
</dbReference>
<evidence type="ECO:0000256" key="3">
    <source>
        <dbReference type="ARBA" id="ARBA00004613"/>
    </source>
</evidence>
<dbReference type="CDD" id="cd06602">
    <property type="entry name" value="GH31_MGAM_SI_GAA"/>
    <property type="match status" value="1"/>
</dbReference>
<evidence type="ECO:0000313" key="23">
    <source>
        <dbReference type="EMBL" id="ROT41948.1"/>
    </source>
</evidence>
<keyword evidence="24" id="KW-1185">Reference proteome</keyword>
<protein>
    <recommendedName>
        <fullName evidence="7">Probable alpha/beta-glucosidase agdC</fullName>
        <ecNumber evidence="5">3.2.1.20</ecNumber>
        <ecNumber evidence="6">3.2.1.21</ecNumber>
    </recommendedName>
</protein>
<feature type="compositionally biased region" description="Polar residues" evidence="18">
    <location>
        <begin position="491"/>
        <end position="502"/>
    </location>
</feature>
<organism evidence="23 24">
    <name type="scientific">Sodiomyces alkalinus (strain CBS 110278 / VKM F-3762 / F11)</name>
    <name type="common">Alkaliphilic filamentous fungus</name>
    <dbReference type="NCBI Taxonomy" id="1314773"/>
    <lineage>
        <taxon>Eukaryota</taxon>
        <taxon>Fungi</taxon>
        <taxon>Dikarya</taxon>
        <taxon>Ascomycota</taxon>
        <taxon>Pezizomycotina</taxon>
        <taxon>Sordariomycetes</taxon>
        <taxon>Hypocreomycetidae</taxon>
        <taxon>Glomerellales</taxon>
        <taxon>Plectosphaerellaceae</taxon>
        <taxon>Sodiomyces</taxon>
    </lineage>
</organism>
<dbReference type="GO" id="GO:0071555">
    <property type="term" value="P:cell wall organization"/>
    <property type="evidence" value="ECO:0007669"/>
    <property type="project" value="UniProtKB-KW"/>
</dbReference>
<keyword evidence="9 19" id="KW-0732">Signal</keyword>
<feature type="domain" description="Glycoside hydrolase family 31 TIM barrel" evidence="20">
    <location>
        <begin position="271"/>
        <end position="696"/>
    </location>
</feature>
<evidence type="ECO:0000256" key="6">
    <source>
        <dbReference type="ARBA" id="ARBA00012744"/>
    </source>
</evidence>
<evidence type="ECO:0000256" key="11">
    <source>
        <dbReference type="ARBA" id="ARBA00023180"/>
    </source>
</evidence>
<keyword evidence="8" id="KW-0964">Secreted</keyword>
<dbReference type="InterPro" id="IPR017853">
    <property type="entry name" value="GH"/>
</dbReference>
<dbReference type="Gene3D" id="3.20.20.80">
    <property type="entry name" value="Glycosidases"/>
    <property type="match status" value="2"/>
</dbReference>
<evidence type="ECO:0000256" key="1">
    <source>
        <dbReference type="ARBA" id="ARBA00000448"/>
    </source>
</evidence>
<dbReference type="SUPFAM" id="SSF51445">
    <property type="entry name" value="(Trans)glycosidases"/>
    <property type="match status" value="1"/>
</dbReference>
<evidence type="ECO:0000256" key="9">
    <source>
        <dbReference type="ARBA" id="ARBA00022729"/>
    </source>
</evidence>
<evidence type="ECO:0000259" key="21">
    <source>
        <dbReference type="Pfam" id="PF13802"/>
    </source>
</evidence>
<dbReference type="Proteomes" id="UP000272025">
    <property type="component" value="Unassembled WGS sequence"/>
</dbReference>
<dbReference type="Gene3D" id="2.60.40.1180">
    <property type="entry name" value="Golgi alpha-mannosidase II"/>
    <property type="match status" value="2"/>
</dbReference>
<dbReference type="CDD" id="cd14752">
    <property type="entry name" value="GH31_N"/>
    <property type="match status" value="1"/>
</dbReference>
<feature type="domain" description="Glycoside hydrolase family 31 N-terminal" evidence="21">
    <location>
        <begin position="113"/>
        <end position="223"/>
    </location>
</feature>
<dbReference type="InterPro" id="IPR000322">
    <property type="entry name" value="Glyco_hydro_31_TIM"/>
</dbReference>
<feature type="chain" id="PRO_5018026408" description="Probable alpha/beta-glucosidase agdC" evidence="19">
    <location>
        <begin position="17"/>
        <end position="905"/>
    </location>
</feature>
<dbReference type="PANTHER" id="PTHR22762">
    <property type="entry name" value="ALPHA-GLUCOSIDASE"/>
    <property type="match status" value="1"/>
</dbReference>
<dbReference type="GO" id="GO:0000272">
    <property type="term" value="P:polysaccharide catabolic process"/>
    <property type="evidence" value="ECO:0007669"/>
    <property type="project" value="UniProtKB-KW"/>
</dbReference>
<dbReference type="Pfam" id="PF21365">
    <property type="entry name" value="Glyco_hydro_31_3rd"/>
    <property type="match status" value="1"/>
</dbReference>
<dbReference type="EC" id="3.2.1.20" evidence="5"/>
<dbReference type="SUPFAM" id="SSF74650">
    <property type="entry name" value="Galactose mutarotase-like"/>
    <property type="match status" value="1"/>
</dbReference>
<dbReference type="GO" id="GO:0030246">
    <property type="term" value="F:carbohydrate binding"/>
    <property type="evidence" value="ECO:0007669"/>
    <property type="project" value="InterPro"/>
</dbReference>
<dbReference type="PROSITE" id="PS00129">
    <property type="entry name" value="GLYCOSYL_HYDROL_F31_1"/>
    <property type="match status" value="1"/>
</dbReference>